<feature type="domain" description="Transglycosylase SLT" evidence="3">
    <location>
        <begin position="652"/>
        <end position="754"/>
    </location>
</feature>
<name>A0A963Z1K8_9PROT</name>
<proteinExistence type="inferred from homology"/>
<dbReference type="SUPFAM" id="SSF53955">
    <property type="entry name" value="Lysozyme-like"/>
    <property type="match status" value="1"/>
</dbReference>
<reference evidence="4 5" key="1">
    <citation type="journal article" date="2021" name="Microorganisms">
        <title>Acidisoma silvae sp. nov. and Acidisomacellulosilytica sp. nov., Two Acidophilic Bacteria Isolated from Decaying Wood, Hydrolyzing Cellulose and Producing Poly-3-hydroxybutyrate.</title>
        <authorList>
            <person name="Mieszkin S."/>
            <person name="Pouder E."/>
            <person name="Uroz S."/>
            <person name="Simon-Colin C."/>
            <person name="Alain K."/>
        </authorList>
    </citation>
    <scope>NUCLEOTIDE SEQUENCE [LARGE SCALE GENOMIC DNA]</scope>
    <source>
        <strain evidence="4 5">HW T5.17</strain>
    </source>
</reference>
<feature type="compositionally biased region" description="Basic and acidic residues" evidence="2">
    <location>
        <begin position="168"/>
        <end position="181"/>
    </location>
</feature>
<evidence type="ECO:0000256" key="2">
    <source>
        <dbReference type="SAM" id="MobiDB-lite"/>
    </source>
</evidence>
<evidence type="ECO:0000313" key="4">
    <source>
        <dbReference type="EMBL" id="MCB8880190.1"/>
    </source>
</evidence>
<organism evidence="4 5">
    <name type="scientific">Acidisoma cellulosilyticum</name>
    <dbReference type="NCBI Taxonomy" id="2802395"/>
    <lineage>
        <taxon>Bacteria</taxon>
        <taxon>Pseudomonadati</taxon>
        <taxon>Pseudomonadota</taxon>
        <taxon>Alphaproteobacteria</taxon>
        <taxon>Acetobacterales</taxon>
        <taxon>Acidocellaceae</taxon>
        <taxon>Acidisoma</taxon>
    </lineage>
</organism>
<feature type="region of interest" description="Disordered" evidence="2">
    <location>
        <begin position="141"/>
        <end position="182"/>
    </location>
</feature>
<dbReference type="Pfam" id="PF01464">
    <property type="entry name" value="SLT"/>
    <property type="match status" value="1"/>
</dbReference>
<evidence type="ECO:0000313" key="5">
    <source>
        <dbReference type="Proteomes" id="UP000721844"/>
    </source>
</evidence>
<dbReference type="AlphaFoldDB" id="A0A963Z1K8"/>
<sequence length="862" mass="92429">MPAINISGSKPAASTRKGRGKQTAVEDVADTFAQTSGSDGNSPSSRKARKSRVPYSAADRSAADYEQADTLRRERKTRNDQRLLDQQRKLLAEQEALQKREFRLQHFEGIYEATQANQERNREKLVKERAERSKLFQGYDAGHRDNRARDKATVDATHQRNFGGYSEANRENSQRTADSRRSHFQGYAAAWRENANRDHDTRFSGYDEAHAENDARDDHAYRNMRYDADQDNRAFDNEKARSNQGFFSRYLNRNARGIGSYMAGGRGGGLFGGVLTSLDELGPVGVAASAALGAGAATWFAPALYSRALGGLINGAQPYYDYENGLYQQGKYTGTNGGALINQLNWQGTALPGWMKRYGIGPAQAAEIAGSTGLPWTTKDQAWTIDKSILGASNNVYTGAIGQDDLTSMYSTVSRASGHGNIRQGDAAANRYFDKLGAVTKLAMTHGIDASTVSDTMKGLLASQIASGGSLNTGYLARLAAGLQASGSPLMQTAQGVLGVQQALDGAANNAGYNGTAMMNSAMLNEIDRRGGLPTSIGDLSKRFGIKVDPGDHAQAAIIQSAMTFAKQGNKLGFLTLMRPLLQGNDDFTRSSIADFSRLMGPNRIPVAATLLTGSADGASQTAAASLLYPQPTLPKTPRSDGTFPNQPFSDYLQKYADKAGVPAGLVRSLIYNVEDPSGDPNAVNKSGGGFGAIGLMQIRKPALDDLHKQGMDLDIKTPDDLKNPQNNLRAGIDYLKLVNGRNGGNWESTLEHYYGSSSPGANQAYAGLVMAGSNINYDPSQKNGLANYQNQSLEAARRDAIMAAQISQDDVTHSLQGLNSAAESATSALASMAATIRKVFGAVTAPTYHPARSINPPMTGN</sequence>
<comment type="similarity">
    <text evidence="1">Belongs to the virb1 family.</text>
</comment>
<evidence type="ECO:0000256" key="1">
    <source>
        <dbReference type="ARBA" id="ARBA00009387"/>
    </source>
</evidence>
<feature type="compositionally biased region" description="Polar residues" evidence="2">
    <location>
        <begin position="32"/>
        <end position="45"/>
    </location>
</feature>
<keyword evidence="5" id="KW-1185">Reference proteome</keyword>
<feature type="region of interest" description="Disordered" evidence="2">
    <location>
        <begin position="1"/>
        <end position="80"/>
    </location>
</feature>
<dbReference type="Gene3D" id="1.10.530.10">
    <property type="match status" value="1"/>
</dbReference>
<dbReference type="InterPro" id="IPR023346">
    <property type="entry name" value="Lysozyme-like_dom_sf"/>
</dbReference>
<accession>A0A963Z1K8</accession>
<feature type="compositionally biased region" description="Basic and acidic residues" evidence="2">
    <location>
        <begin position="141"/>
        <end position="153"/>
    </location>
</feature>
<feature type="compositionally biased region" description="Basic and acidic residues" evidence="2">
    <location>
        <begin position="69"/>
        <end position="80"/>
    </location>
</feature>
<dbReference type="EMBL" id="JAESVA010000002">
    <property type="protein sequence ID" value="MCB8880190.1"/>
    <property type="molecule type" value="Genomic_DNA"/>
</dbReference>
<dbReference type="InterPro" id="IPR008258">
    <property type="entry name" value="Transglycosylase_SLT_dom_1"/>
</dbReference>
<gene>
    <name evidence="4" type="ORF">ACELLULO517_08100</name>
</gene>
<evidence type="ECO:0000259" key="3">
    <source>
        <dbReference type="Pfam" id="PF01464"/>
    </source>
</evidence>
<dbReference type="RefSeq" id="WP_227306795.1">
    <property type="nucleotide sequence ID" value="NZ_JAESVA010000002.1"/>
</dbReference>
<dbReference type="Proteomes" id="UP000721844">
    <property type="component" value="Unassembled WGS sequence"/>
</dbReference>
<protein>
    <submittedName>
        <fullName evidence="4">Transglycosylase SLT domain-containing protein</fullName>
    </submittedName>
</protein>
<comment type="caution">
    <text evidence="4">The sequence shown here is derived from an EMBL/GenBank/DDBJ whole genome shotgun (WGS) entry which is preliminary data.</text>
</comment>